<dbReference type="EMBL" id="JBFDAA010000005">
    <property type="protein sequence ID" value="KAL1132518.1"/>
    <property type="molecule type" value="Genomic_DNA"/>
</dbReference>
<dbReference type="InterPro" id="IPR050541">
    <property type="entry name" value="LRR_TM_domain-containing"/>
</dbReference>
<evidence type="ECO:0000256" key="3">
    <source>
        <dbReference type="ARBA" id="ARBA00022737"/>
    </source>
</evidence>
<keyword evidence="4" id="KW-1133">Transmembrane helix</keyword>
<gene>
    <name evidence="5" type="ORF">AAG570_010473</name>
</gene>
<evidence type="ECO:0000256" key="1">
    <source>
        <dbReference type="ARBA" id="ARBA00022614"/>
    </source>
</evidence>
<protein>
    <recommendedName>
        <fullName evidence="7">Protein singed wings 2</fullName>
    </recommendedName>
</protein>
<organism evidence="5 6">
    <name type="scientific">Ranatra chinensis</name>
    <dbReference type="NCBI Taxonomy" id="642074"/>
    <lineage>
        <taxon>Eukaryota</taxon>
        <taxon>Metazoa</taxon>
        <taxon>Ecdysozoa</taxon>
        <taxon>Arthropoda</taxon>
        <taxon>Hexapoda</taxon>
        <taxon>Insecta</taxon>
        <taxon>Pterygota</taxon>
        <taxon>Neoptera</taxon>
        <taxon>Paraneoptera</taxon>
        <taxon>Hemiptera</taxon>
        <taxon>Heteroptera</taxon>
        <taxon>Panheteroptera</taxon>
        <taxon>Nepomorpha</taxon>
        <taxon>Nepidae</taxon>
        <taxon>Ranatrinae</taxon>
        <taxon>Ranatra</taxon>
    </lineage>
</organism>
<keyword evidence="4" id="KW-0812">Transmembrane</keyword>
<accession>A0ABD0Z8R0</accession>
<evidence type="ECO:0000313" key="5">
    <source>
        <dbReference type="EMBL" id="KAL1132518.1"/>
    </source>
</evidence>
<name>A0ABD0Z8R0_9HEMI</name>
<dbReference type="AlphaFoldDB" id="A0ABD0Z8R0"/>
<dbReference type="SUPFAM" id="SSF52058">
    <property type="entry name" value="L domain-like"/>
    <property type="match status" value="1"/>
</dbReference>
<evidence type="ECO:0000256" key="2">
    <source>
        <dbReference type="ARBA" id="ARBA00022729"/>
    </source>
</evidence>
<dbReference type="PANTHER" id="PTHR24369:SF210">
    <property type="entry name" value="CHAOPTIN-RELATED"/>
    <property type="match status" value="1"/>
</dbReference>
<dbReference type="Proteomes" id="UP001558652">
    <property type="component" value="Unassembled WGS sequence"/>
</dbReference>
<keyword evidence="6" id="KW-1185">Reference proteome</keyword>
<feature type="transmembrane region" description="Helical" evidence="4">
    <location>
        <begin position="234"/>
        <end position="258"/>
    </location>
</feature>
<keyword evidence="3" id="KW-0677">Repeat</keyword>
<keyword evidence="1" id="KW-0433">Leucine-rich repeat</keyword>
<keyword evidence="2" id="KW-0732">Signal</keyword>
<comment type="caution">
    <text evidence="5">The sequence shown here is derived from an EMBL/GenBank/DDBJ whole genome shotgun (WGS) entry which is preliminary data.</text>
</comment>
<evidence type="ECO:0000313" key="6">
    <source>
        <dbReference type="Proteomes" id="UP001558652"/>
    </source>
</evidence>
<sequence>MIWILNTNKVTDSESMYCGQMKYFAKPVVAIMEFMNTLEKECPKLDVRRCRCSLDNVVWSQTAEFLIPVTTVNCSYLHLENIPAEIPSNTTILLLNNNNISDLSPIVTNSRYHQVADIYLDNNLVENVDILEGAAWLNNFRVLSFKANNIKALPTYAFDNAFEKNNHAVKVYFGNNPWTCDCTFTPGFKDLLAKHRSLIQDIDDIKCAYIRNDDNSLIKIKELSRNAVCHEDGWLTSLDVLNVILAVLIILLCGKFLYDYWIYKTRGKLPWIAMKLL</sequence>
<evidence type="ECO:0000256" key="4">
    <source>
        <dbReference type="SAM" id="Phobius"/>
    </source>
</evidence>
<keyword evidence="4" id="KW-0472">Membrane</keyword>
<dbReference type="PANTHER" id="PTHR24369">
    <property type="entry name" value="ANTIGEN BSP, PUTATIVE-RELATED"/>
    <property type="match status" value="1"/>
</dbReference>
<reference evidence="5 6" key="1">
    <citation type="submission" date="2024-07" db="EMBL/GenBank/DDBJ databases">
        <title>Chromosome-level genome assembly of the water stick insect Ranatra chinensis (Heteroptera: Nepidae).</title>
        <authorList>
            <person name="Liu X."/>
        </authorList>
    </citation>
    <scope>NUCLEOTIDE SEQUENCE [LARGE SCALE GENOMIC DNA]</scope>
    <source>
        <strain evidence="5">Cailab_2021Rc</strain>
        <tissue evidence="5">Muscle</tissue>
    </source>
</reference>
<proteinExistence type="predicted"/>
<dbReference type="InterPro" id="IPR032675">
    <property type="entry name" value="LRR_dom_sf"/>
</dbReference>
<evidence type="ECO:0008006" key="7">
    <source>
        <dbReference type="Google" id="ProtNLM"/>
    </source>
</evidence>
<dbReference type="Gene3D" id="3.80.10.10">
    <property type="entry name" value="Ribonuclease Inhibitor"/>
    <property type="match status" value="1"/>
</dbReference>